<dbReference type="PIRSF" id="PIRSF003128">
    <property type="entry name" value="RecN"/>
    <property type="match status" value="1"/>
</dbReference>
<sequence>MLKSLTVTNFALIEHASIEFGSGLNIITGETGAGKSILIDALTAILGERTSTESIRSGADYLRIEAVFHLSQYLSVMTLLDEQGIPREEDDTLIISRRLTRSGKNTVLVNGCQVTLAILKKICEKLVDMHGQHENLALLKPEIHLDLVDNYHPDLKIMLQEYKRLYRLWQSVSDELTVIKIGMRDRLQRQDLLTWQIQEIAAANLSPGEDEKLEQEIRVLSNAEKIVNATKRSYMILSQGNKGFSGILSCLAEIKRDLEQITKYDSKLESQLNIITESLYQLEEVSSVLRNYEDSIEFNPGKLARLQERLDSMHKLRKKYGTTVEDIFLYYNQAVEELNNIGDSDHKLEELENKCNSLENDLRRLVDDLDRLRRESAKKLADQVTGHLKELGMPKADFIIEVKKTEEFSRNGCNEAVFLFSANPGEDVKPIVKIASGGELSRIALAIKTACAQHDECGIMVFDEVDAGIGGQTAQIVGEKIARISSFSKQVICITHLPHIACMADTHIYISKLLENEKTVTQVEVLSEKDRVTELARMLSGEVTRLSHENAAQMLKSARDKKDAQRLEAGKSNLLFRLPEKL</sequence>
<evidence type="ECO:0000256" key="7">
    <source>
        <dbReference type="ARBA" id="ARBA00023204"/>
    </source>
</evidence>
<evidence type="ECO:0000256" key="3">
    <source>
        <dbReference type="ARBA" id="ARBA00021315"/>
    </source>
</evidence>
<proteinExistence type="inferred from homology"/>
<evidence type="ECO:0000256" key="8">
    <source>
        <dbReference type="ARBA" id="ARBA00033408"/>
    </source>
</evidence>
<dbReference type="AlphaFoldDB" id="A0A348APD1"/>
<evidence type="ECO:0000313" key="12">
    <source>
        <dbReference type="EMBL" id="BBB92929.1"/>
    </source>
</evidence>
<organism evidence="12 13">
    <name type="scientific">Methylomusa anaerophila</name>
    <dbReference type="NCBI Taxonomy" id="1930071"/>
    <lineage>
        <taxon>Bacteria</taxon>
        <taxon>Bacillati</taxon>
        <taxon>Bacillota</taxon>
        <taxon>Negativicutes</taxon>
        <taxon>Selenomonadales</taxon>
        <taxon>Sporomusaceae</taxon>
        <taxon>Methylomusa</taxon>
    </lineage>
</organism>
<dbReference type="InterPro" id="IPR003395">
    <property type="entry name" value="RecF/RecN/SMC_N"/>
</dbReference>
<dbReference type="InterPro" id="IPR027417">
    <property type="entry name" value="P-loop_NTPase"/>
</dbReference>
<dbReference type="NCBIfam" id="TIGR00634">
    <property type="entry name" value="recN"/>
    <property type="match status" value="1"/>
</dbReference>
<keyword evidence="6" id="KW-0067">ATP-binding</keyword>
<dbReference type="GO" id="GO:0005524">
    <property type="term" value="F:ATP binding"/>
    <property type="evidence" value="ECO:0007669"/>
    <property type="project" value="UniProtKB-KW"/>
</dbReference>
<dbReference type="FunFam" id="3.40.50.300:FF:000356">
    <property type="entry name" value="DNA repair protein RecN"/>
    <property type="match status" value="1"/>
</dbReference>
<dbReference type="PANTHER" id="PTHR11059">
    <property type="entry name" value="DNA REPAIR PROTEIN RECN"/>
    <property type="match status" value="1"/>
</dbReference>
<dbReference type="SUPFAM" id="SSF52540">
    <property type="entry name" value="P-loop containing nucleoside triphosphate hydrolases"/>
    <property type="match status" value="1"/>
</dbReference>
<comment type="function">
    <text evidence="1 9">May be involved in recombinational repair of damaged DNA.</text>
</comment>
<dbReference type="PANTHER" id="PTHR11059:SF0">
    <property type="entry name" value="DNA REPAIR PROTEIN RECN"/>
    <property type="match status" value="1"/>
</dbReference>
<dbReference type="NCBIfam" id="NF008121">
    <property type="entry name" value="PRK10869.1"/>
    <property type="match status" value="1"/>
</dbReference>
<evidence type="ECO:0000256" key="5">
    <source>
        <dbReference type="ARBA" id="ARBA00022763"/>
    </source>
</evidence>
<evidence type="ECO:0000256" key="2">
    <source>
        <dbReference type="ARBA" id="ARBA00009441"/>
    </source>
</evidence>
<keyword evidence="4" id="KW-0547">Nucleotide-binding</keyword>
<evidence type="ECO:0000256" key="9">
    <source>
        <dbReference type="PIRNR" id="PIRNR003128"/>
    </source>
</evidence>
<evidence type="ECO:0000256" key="4">
    <source>
        <dbReference type="ARBA" id="ARBA00022741"/>
    </source>
</evidence>
<gene>
    <name evidence="12" type="primary">recN</name>
    <name evidence="12" type="ORF">MAMMFC1_03637</name>
</gene>
<dbReference type="FunFam" id="3.40.50.300:FF:000319">
    <property type="entry name" value="DNA repair protein RecN"/>
    <property type="match status" value="1"/>
</dbReference>
<evidence type="ECO:0000259" key="11">
    <source>
        <dbReference type="Pfam" id="PF02463"/>
    </source>
</evidence>
<keyword evidence="10" id="KW-0175">Coiled coil</keyword>
<evidence type="ECO:0000256" key="6">
    <source>
        <dbReference type="ARBA" id="ARBA00022840"/>
    </source>
</evidence>
<dbReference type="Proteomes" id="UP000276437">
    <property type="component" value="Chromosome"/>
</dbReference>
<name>A0A348APD1_9FIRM</name>
<keyword evidence="13" id="KW-1185">Reference proteome</keyword>
<dbReference type="InterPro" id="IPR004604">
    <property type="entry name" value="DNA_recomb/repair_RecN"/>
</dbReference>
<keyword evidence="7 9" id="KW-0234">DNA repair</keyword>
<feature type="domain" description="RecF/RecN/SMC N-terminal" evidence="11">
    <location>
        <begin position="1"/>
        <end position="511"/>
    </location>
</feature>
<accession>A0A348APD1</accession>
<dbReference type="GO" id="GO:0006310">
    <property type="term" value="P:DNA recombination"/>
    <property type="evidence" value="ECO:0007669"/>
    <property type="project" value="InterPro"/>
</dbReference>
<dbReference type="EMBL" id="AP018449">
    <property type="protein sequence ID" value="BBB92929.1"/>
    <property type="molecule type" value="Genomic_DNA"/>
</dbReference>
<evidence type="ECO:0000256" key="10">
    <source>
        <dbReference type="SAM" id="Coils"/>
    </source>
</evidence>
<dbReference type="OrthoDB" id="9806954at2"/>
<dbReference type="GO" id="GO:0043590">
    <property type="term" value="C:bacterial nucleoid"/>
    <property type="evidence" value="ECO:0007669"/>
    <property type="project" value="TreeGrafter"/>
</dbReference>
<dbReference type="CDD" id="cd03241">
    <property type="entry name" value="ABC_RecN"/>
    <property type="match status" value="2"/>
</dbReference>
<reference evidence="12 13" key="1">
    <citation type="journal article" date="2018" name="Int. J. Syst. Evol. Microbiol.">
        <title>Methylomusa anaerophila gen. nov., sp. nov., an anaerobic methanol-utilizing bacterium isolated from a microbial fuel cell.</title>
        <authorList>
            <person name="Amano N."/>
            <person name="Yamamuro A."/>
            <person name="Miyahara M."/>
            <person name="Kouzuma A."/>
            <person name="Abe T."/>
            <person name="Watanabe K."/>
        </authorList>
    </citation>
    <scope>NUCLEOTIDE SEQUENCE [LARGE SCALE GENOMIC DNA]</scope>
    <source>
        <strain evidence="12 13">MMFC1</strain>
    </source>
</reference>
<dbReference type="KEGG" id="mana:MAMMFC1_03637"/>
<evidence type="ECO:0000313" key="13">
    <source>
        <dbReference type="Proteomes" id="UP000276437"/>
    </source>
</evidence>
<dbReference type="GO" id="GO:0009432">
    <property type="term" value="P:SOS response"/>
    <property type="evidence" value="ECO:0007669"/>
    <property type="project" value="TreeGrafter"/>
</dbReference>
<dbReference type="GO" id="GO:0006281">
    <property type="term" value="P:DNA repair"/>
    <property type="evidence" value="ECO:0007669"/>
    <property type="project" value="UniProtKB-KW"/>
</dbReference>
<keyword evidence="5 9" id="KW-0227">DNA damage</keyword>
<comment type="similarity">
    <text evidence="2 9">Belongs to the RecN family.</text>
</comment>
<dbReference type="Pfam" id="PF02463">
    <property type="entry name" value="SMC_N"/>
    <property type="match status" value="1"/>
</dbReference>
<feature type="coiled-coil region" evidence="10">
    <location>
        <begin position="334"/>
        <end position="382"/>
    </location>
</feature>
<dbReference type="Gene3D" id="3.40.50.300">
    <property type="entry name" value="P-loop containing nucleotide triphosphate hydrolases"/>
    <property type="match status" value="2"/>
</dbReference>
<evidence type="ECO:0000256" key="1">
    <source>
        <dbReference type="ARBA" id="ARBA00003618"/>
    </source>
</evidence>
<protein>
    <recommendedName>
        <fullName evidence="3 9">DNA repair protein RecN</fullName>
    </recommendedName>
    <alternativeName>
        <fullName evidence="8 9">Recombination protein N</fullName>
    </alternativeName>
</protein>
<dbReference type="RefSeq" id="WP_126309823.1">
    <property type="nucleotide sequence ID" value="NZ_AP018449.1"/>
</dbReference>